<dbReference type="GeneID" id="80916049"/>
<protein>
    <submittedName>
        <fullName evidence="1">Uncharacterized protein</fullName>
    </submittedName>
</protein>
<gene>
    <name evidence="1" type="ORF">N0V89_012519</name>
</gene>
<evidence type="ECO:0000313" key="1">
    <source>
        <dbReference type="EMBL" id="KAJ4344775.1"/>
    </source>
</evidence>
<dbReference type="OrthoDB" id="3787430at2759"/>
<sequence length="297" mass="34031">MRTRILRRTYLSSHQLNILNQRKISAMENEYDNIEPDIVAAAEALATLATLGRGEQFVPRPRTTFIVAGRDREVIHSLFTPGRLRGTMHYEAKYETMAQDNLAKFLKAINQEPARAAVVRSITLDLVCDNPLNSGLVELFNEDHLPMYALTDDASDGPFPPLTEAALLLKAYQRDLVNDPLFANHPLAPTDFTLLDKNWLNCPRFASYLIEVHVNLFLRLCPKLQVIQLPDLWCPFPNLPFTEAAMRKWKEEHGWEVEIKEEAHEIFVRIGKKGGWTPDHIKRWLDHEISKDVARNG</sequence>
<evidence type="ECO:0000313" key="2">
    <source>
        <dbReference type="Proteomes" id="UP001140513"/>
    </source>
</evidence>
<dbReference type="EMBL" id="JAPEUX010000010">
    <property type="protein sequence ID" value="KAJ4344775.1"/>
    <property type="molecule type" value="Genomic_DNA"/>
</dbReference>
<name>A0A9W9C675_9PLEO</name>
<proteinExistence type="predicted"/>
<keyword evidence="2" id="KW-1185">Reference proteome</keyword>
<reference evidence="1" key="1">
    <citation type="submission" date="2022-10" db="EMBL/GenBank/DDBJ databases">
        <title>Tapping the CABI collections for fungal endophytes: first genome assemblies for Collariella, Neodidymelliopsis, Ascochyta clinopodiicola, Didymella pomorum, Didymosphaeria variabile, Neocosmospora piperis and Neocucurbitaria cava.</title>
        <authorList>
            <person name="Hill R."/>
        </authorList>
    </citation>
    <scope>NUCLEOTIDE SEQUENCE</scope>
    <source>
        <strain evidence="1">IMI 356815</strain>
    </source>
</reference>
<dbReference type="AlphaFoldDB" id="A0A9W9C675"/>
<dbReference type="RefSeq" id="XP_056065227.1">
    <property type="nucleotide sequence ID" value="XM_056221240.1"/>
</dbReference>
<dbReference type="Proteomes" id="UP001140513">
    <property type="component" value="Unassembled WGS sequence"/>
</dbReference>
<comment type="caution">
    <text evidence="1">The sequence shown here is derived from an EMBL/GenBank/DDBJ whole genome shotgun (WGS) entry which is preliminary data.</text>
</comment>
<organism evidence="1 2">
    <name type="scientific">Didymosphaeria variabile</name>
    <dbReference type="NCBI Taxonomy" id="1932322"/>
    <lineage>
        <taxon>Eukaryota</taxon>
        <taxon>Fungi</taxon>
        <taxon>Dikarya</taxon>
        <taxon>Ascomycota</taxon>
        <taxon>Pezizomycotina</taxon>
        <taxon>Dothideomycetes</taxon>
        <taxon>Pleosporomycetidae</taxon>
        <taxon>Pleosporales</taxon>
        <taxon>Massarineae</taxon>
        <taxon>Didymosphaeriaceae</taxon>
        <taxon>Didymosphaeria</taxon>
    </lineage>
</organism>
<accession>A0A9W9C675</accession>